<keyword evidence="2" id="KW-1003">Cell membrane</keyword>
<dbReference type="InterPro" id="IPR003838">
    <property type="entry name" value="ABC3_permease_C"/>
</dbReference>
<keyword evidence="3 6" id="KW-0812">Transmembrane</keyword>
<feature type="transmembrane region" description="Helical" evidence="6">
    <location>
        <begin position="291"/>
        <end position="310"/>
    </location>
</feature>
<feature type="transmembrane region" description="Helical" evidence="6">
    <location>
        <begin position="316"/>
        <end position="341"/>
    </location>
</feature>
<accession>A0ABV9I6J5</accession>
<feature type="transmembrane region" description="Helical" evidence="6">
    <location>
        <begin position="362"/>
        <end position="395"/>
    </location>
</feature>
<dbReference type="RefSeq" id="WP_380060858.1">
    <property type="nucleotide sequence ID" value="NZ_JBHSEI010000002.1"/>
</dbReference>
<protein>
    <submittedName>
        <fullName evidence="8">FtsX-like permease family protein</fullName>
    </submittedName>
</protein>
<organism evidence="8 9">
    <name type="scientific">Deinococcus hohokamensis</name>
    <dbReference type="NCBI Taxonomy" id="309883"/>
    <lineage>
        <taxon>Bacteria</taxon>
        <taxon>Thermotogati</taxon>
        <taxon>Deinococcota</taxon>
        <taxon>Deinococci</taxon>
        <taxon>Deinococcales</taxon>
        <taxon>Deinococcaceae</taxon>
        <taxon>Deinococcus</taxon>
    </lineage>
</organism>
<dbReference type="Proteomes" id="UP001595952">
    <property type="component" value="Unassembled WGS sequence"/>
</dbReference>
<dbReference type="EMBL" id="JBHSEI010000002">
    <property type="protein sequence ID" value="MFC4637828.1"/>
    <property type="molecule type" value="Genomic_DNA"/>
</dbReference>
<gene>
    <name evidence="8" type="ORF">ACFO0D_05690</name>
</gene>
<feature type="domain" description="ABC3 transporter permease C-terminal" evidence="7">
    <location>
        <begin position="322"/>
        <end position="437"/>
    </location>
</feature>
<dbReference type="InterPro" id="IPR038766">
    <property type="entry name" value="Membrane_comp_ABC_pdt"/>
</dbReference>
<feature type="transmembrane region" description="Helical" evidence="6">
    <location>
        <begin position="107"/>
        <end position="135"/>
    </location>
</feature>
<comment type="caution">
    <text evidence="8">The sequence shown here is derived from an EMBL/GenBank/DDBJ whole genome shotgun (WGS) entry which is preliminary data.</text>
</comment>
<evidence type="ECO:0000256" key="1">
    <source>
        <dbReference type="ARBA" id="ARBA00004651"/>
    </source>
</evidence>
<comment type="subcellular location">
    <subcellularLocation>
        <location evidence="1">Cell membrane</location>
        <topology evidence="1">Multi-pass membrane protein</topology>
    </subcellularLocation>
</comment>
<evidence type="ECO:0000256" key="6">
    <source>
        <dbReference type="SAM" id="Phobius"/>
    </source>
</evidence>
<evidence type="ECO:0000256" key="4">
    <source>
        <dbReference type="ARBA" id="ARBA00022989"/>
    </source>
</evidence>
<feature type="transmembrane region" description="Helical" evidence="6">
    <location>
        <begin position="230"/>
        <end position="250"/>
    </location>
</feature>
<evidence type="ECO:0000259" key="7">
    <source>
        <dbReference type="Pfam" id="PF02687"/>
    </source>
</evidence>
<feature type="transmembrane region" description="Helical" evidence="6">
    <location>
        <begin position="16"/>
        <end position="44"/>
    </location>
</feature>
<dbReference type="PANTHER" id="PTHR30287">
    <property type="entry name" value="MEMBRANE COMPONENT OF PREDICTED ABC SUPERFAMILY METABOLITE UPTAKE TRANSPORTER"/>
    <property type="match status" value="1"/>
</dbReference>
<evidence type="ECO:0000256" key="3">
    <source>
        <dbReference type="ARBA" id="ARBA00022692"/>
    </source>
</evidence>
<evidence type="ECO:0000313" key="8">
    <source>
        <dbReference type="EMBL" id="MFC4637828.1"/>
    </source>
</evidence>
<feature type="domain" description="ABC3 transporter permease C-terminal" evidence="7">
    <location>
        <begin position="70"/>
        <end position="177"/>
    </location>
</feature>
<dbReference type="Pfam" id="PF02687">
    <property type="entry name" value="FtsX"/>
    <property type="match status" value="2"/>
</dbReference>
<sequence length="447" mass="46614">MLSLFAADFKHHASQWFWTLVVATVGGACLGMLLTAATSLAAWALTQPHRPELLELAEVARGQVSSYICIATATVVASTANLTITAQSREYALWKVLGIPRWQISTVILLQLLVVGLLGGLIGGLLSPLGTPVYLHMWGELAKVVVPIPVTFNPTLVPVVAGVMSVITVLGGFGPAQRGGALPEMQALRESEAPHVRVGLFSRLLAGLMLLTAGIFWAIPRLSHSPDAQIPAAILGGTVGLLLVVAALLVGPWTVRPLLFAWTALIPAQSPAWFTAREACRHRSGQSMATIMPFAIAVALTGTMFGMASAGPGVNVSGFLVIFSLVFTISAVGGVANIVLVGRQRGRDLALLRVLGASDRTLAAVPVLEGMVYALTGILFGVGATVLTVALGALAVHQPLLTALVGLPWLSLAGLSLGSLALAIGAVVLSVRRAHRAPVMEQLRQPT</sequence>
<evidence type="ECO:0000313" key="9">
    <source>
        <dbReference type="Proteomes" id="UP001595952"/>
    </source>
</evidence>
<feature type="transmembrane region" description="Helical" evidence="6">
    <location>
        <begin position="155"/>
        <end position="176"/>
    </location>
</feature>
<keyword evidence="5 6" id="KW-0472">Membrane</keyword>
<evidence type="ECO:0000256" key="5">
    <source>
        <dbReference type="ARBA" id="ARBA00023136"/>
    </source>
</evidence>
<proteinExistence type="predicted"/>
<keyword evidence="4 6" id="KW-1133">Transmembrane helix</keyword>
<feature type="transmembrane region" description="Helical" evidence="6">
    <location>
        <begin position="407"/>
        <end position="431"/>
    </location>
</feature>
<evidence type="ECO:0000256" key="2">
    <source>
        <dbReference type="ARBA" id="ARBA00022475"/>
    </source>
</evidence>
<dbReference type="PANTHER" id="PTHR30287:SF2">
    <property type="entry name" value="BLL1001 PROTEIN"/>
    <property type="match status" value="1"/>
</dbReference>
<name>A0ABV9I6J5_9DEIO</name>
<keyword evidence="9" id="KW-1185">Reference proteome</keyword>
<feature type="transmembrane region" description="Helical" evidence="6">
    <location>
        <begin position="196"/>
        <end position="218"/>
    </location>
</feature>
<reference evidence="9" key="1">
    <citation type="journal article" date="2019" name="Int. J. Syst. Evol. Microbiol.">
        <title>The Global Catalogue of Microorganisms (GCM) 10K type strain sequencing project: providing services to taxonomists for standard genome sequencing and annotation.</title>
        <authorList>
            <consortium name="The Broad Institute Genomics Platform"/>
            <consortium name="The Broad Institute Genome Sequencing Center for Infectious Disease"/>
            <person name="Wu L."/>
            <person name="Ma J."/>
        </authorList>
    </citation>
    <scope>NUCLEOTIDE SEQUENCE [LARGE SCALE GENOMIC DNA]</scope>
    <source>
        <strain evidence="9">CCUG 55995</strain>
    </source>
</reference>